<keyword evidence="3" id="KW-1185">Reference proteome</keyword>
<dbReference type="AlphaFoldDB" id="A0AAP0J2X4"/>
<sequence>MELINARRRRDIGASSSRSMSAHEETIDQLRSDYHRVEAQLLKVTQRETSTGRKCRKCKLGTCEWRKR</sequence>
<organism evidence="2 3">
    <name type="scientific">Stephania cephalantha</name>
    <dbReference type="NCBI Taxonomy" id="152367"/>
    <lineage>
        <taxon>Eukaryota</taxon>
        <taxon>Viridiplantae</taxon>
        <taxon>Streptophyta</taxon>
        <taxon>Embryophyta</taxon>
        <taxon>Tracheophyta</taxon>
        <taxon>Spermatophyta</taxon>
        <taxon>Magnoliopsida</taxon>
        <taxon>Ranunculales</taxon>
        <taxon>Menispermaceae</taxon>
        <taxon>Menispermoideae</taxon>
        <taxon>Cissampelideae</taxon>
        <taxon>Stephania</taxon>
    </lineage>
</organism>
<reference evidence="2 3" key="1">
    <citation type="submission" date="2024-01" db="EMBL/GenBank/DDBJ databases">
        <title>Genome assemblies of Stephania.</title>
        <authorList>
            <person name="Yang L."/>
        </authorList>
    </citation>
    <scope>NUCLEOTIDE SEQUENCE [LARGE SCALE GENOMIC DNA]</scope>
    <source>
        <strain evidence="2">JXDWG</strain>
        <tissue evidence="2">Leaf</tissue>
    </source>
</reference>
<proteinExistence type="predicted"/>
<comment type="caution">
    <text evidence="2">The sequence shown here is derived from an EMBL/GenBank/DDBJ whole genome shotgun (WGS) entry which is preliminary data.</text>
</comment>
<dbReference type="EMBL" id="JBBNAG010000006">
    <property type="protein sequence ID" value="KAK9126439.1"/>
    <property type="molecule type" value="Genomic_DNA"/>
</dbReference>
<evidence type="ECO:0000313" key="3">
    <source>
        <dbReference type="Proteomes" id="UP001419268"/>
    </source>
</evidence>
<feature type="compositionally biased region" description="Basic residues" evidence="1">
    <location>
        <begin position="1"/>
        <end position="10"/>
    </location>
</feature>
<accession>A0AAP0J2X4</accession>
<gene>
    <name evidence="2" type="ORF">Scep_015285</name>
</gene>
<dbReference type="Proteomes" id="UP001419268">
    <property type="component" value="Unassembled WGS sequence"/>
</dbReference>
<name>A0AAP0J2X4_9MAGN</name>
<evidence type="ECO:0000313" key="2">
    <source>
        <dbReference type="EMBL" id="KAK9126439.1"/>
    </source>
</evidence>
<feature type="region of interest" description="Disordered" evidence="1">
    <location>
        <begin position="1"/>
        <end position="27"/>
    </location>
</feature>
<evidence type="ECO:0000256" key="1">
    <source>
        <dbReference type="SAM" id="MobiDB-lite"/>
    </source>
</evidence>
<protein>
    <submittedName>
        <fullName evidence="2">Uncharacterized protein</fullName>
    </submittedName>
</protein>